<dbReference type="Gene3D" id="2.60.120.10">
    <property type="entry name" value="Jelly Rolls"/>
    <property type="match status" value="2"/>
</dbReference>
<comment type="cofactor">
    <cofactor evidence="2">
        <name>Zn(2+)</name>
        <dbReference type="ChEBI" id="CHEBI:29105"/>
    </cofactor>
</comment>
<dbReference type="NCBIfam" id="TIGR00218">
    <property type="entry name" value="manA"/>
    <property type="match status" value="1"/>
</dbReference>
<evidence type="ECO:0000256" key="2">
    <source>
        <dbReference type="ARBA" id="ARBA00001947"/>
    </source>
</evidence>
<keyword evidence="9" id="KW-0862">Zinc</keyword>
<dbReference type="GO" id="GO:0005975">
    <property type="term" value="P:carbohydrate metabolic process"/>
    <property type="evidence" value="ECO:0007669"/>
    <property type="project" value="InterPro"/>
</dbReference>
<evidence type="ECO:0000256" key="8">
    <source>
        <dbReference type="ARBA" id="ARBA00022723"/>
    </source>
</evidence>
<evidence type="ECO:0000256" key="1">
    <source>
        <dbReference type="ARBA" id="ARBA00000757"/>
    </source>
</evidence>
<evidence type="ECO:0000313" key="15">
    <source>
        <dbReference type="EMBL" id="EPQ29968.1"/>
    </source>
</evidence>
<comment type="function">
    <text evidence="3">Involved in the synthesis of the GDP-mannose and dolichol-phosphate-mannose required for a number of critical mannosyl transfer reactions.</text>
</comment>
<dbReference type="eggNOG" id="KOG2757">
    <property type="taxonomic scope" value="Eukaryota"/>
</dbReference>
<dbReference type="CDD" id="cd07011">
    <property type="entry name" value="cupin_PMI_type_I_N"/>
    <property type="match status" value="1"/>
</dbReference>
<gene>
    <name evidence="15" type="ORF">PFL1_02640</name>
</gene>
<evidence type="ECO:0000256" key="11">
    <source>
        <dbReference type="ARBA" id="ARBA00029741"/>
    </source>
</evidence>
<evidence type="ECO:0000313" key="16">
    <source>
        <dbReference type="Proteomes" id="UP000053664"/>
    </source>
</evidence>
<keyword evidence="10" id="KW-0413">Isomerase</keyword>
<evidence type="ECO:0000256" key="6">
    <source>
        <dbReference type="ARBA" id="ARBA00011956"/>
    </source>
</evidence>
<feature type="domain" description="Phosphomannose isomerase type I helical insertion" evidence="14">
    <location>
        <begin position="230"/>
        <end position="305"/>
    </location>
</feature>
<reference evidence="15 16" key="1">
    <citation type="journal article" date="2013" name="Plant Cell">
        <title>The transition from a phytopathogenic smut ancestor to an anamorphic biocontrol agent deciphered by comparative whole-genome analysis.</title>
        <authorList>
            <person name="Lefebvre F."/>
            <person name="Joly D.L."/>
            <person name="Labbe C."/>
            <person name="Teichmann B."/>
            <person name="Linning R."/>
            <person name="Belzile F."/>
            <person name="Bakkeren G."/>
            <person name="Belanger R.R."/>
        </authorList>
    </citation>
    <scope>NUCLEOTIDE SEQUENCE [LARGE SCALE GENOMIC DNA]</scope>
    <source>
        <strain evidence="15 16">PF-1</strain>
    </source>
</reference>
<evidence type="ECO:0000256" key="7">
    <source>
        <dbReference type="ARBA" id="ARBA00018236"/>
    </source>
</evidence>
<organism evidence="15 16">
    <name type="scientific">Pseudozyma flocculosa PF-1</name>
    <dbReference type="NCBI Taxonomy" id="1277687"/>
    <lineage>
        <taxon>Eukaryota</taxon>
        <taxon>Fungi</taxon>
        <taxon>Dikarya</taxon>
        <taxon>Basidiomycota</taxon>
        <taxon>Ustilaginomycotina</taxon>
        <taxon>Ustilaginomycetes</taxon>
        <taxon>Ustilaginales</taxon>
        <taxon>Ustilaginaceae</taxon>
        <taxon>Pseudozyma</taxon>
    </lineage>
</organism>
<dbReference type="SUPFAM" id="SSF51182">
    <property type="entry name" value="RmlC-like cupins"/>
    <property type="match status" value="1"/>
</dbReference>
<dbReference type="KEGG" id="pfp:PFL1_02640"/>
<evidence type="ECO:0000259" key="13">
    <source>
        <dbReference type="Pfam" id="PF20511"/>
    </source>
</evidence>
<protein>
    <recommendedName>
        <fullName evidence="7">Mannose-6-phosphate isomerase</fullName>
        <ecNumber evidence="6">5.3.1.8</ecNumber>
    </recommendedName>
    <alternativeName>
        <fullName evidence="11">Phosphohexomutase</fullName>
    </alternativeName>
    <alternativeName>
        <fullName evidence="12">Phosphomannose isomerase</fullName>
    </alternativeName>
</protein>
<keyword evidence="8" id="KW-0479">Metal-binding</keyword>
<comment type="similarity">
    <text evidence="5">Belongs to the mannose-6-phosphate isomerase type 1 family.</text>
</comment>
<evidence type="ECO:0000256" key="3">
    <source>
        <dbReference type="ARBA" id="ARBA00002564"/>
    </source>
</evidence>
<dbReference type="PRINTS" id="PR00714">
    <property type="entry name" value="MAN6PISMRASE"/>
</dbReference>
<dbReference type="UniPathway" id="UPA00126">
    <property type="reaction ID" value="UER00423"/>
</dbReference>
<dbReference type="EC" id="5.3.1.8" evidence="6"/>
<dbReference type="GeneID" id="19316758"/>
<dbReference type="PANTHER" id="PTHR10309">
    <property type="entry name" value="MANNOSE-6-PHOSPHATE ISOMERASE"/>
    <property type="match status" value="1"/>
</dbReference>
<dbReference type="Pfam" id="PF20512">
    <property type="entry name" value="PMI_typeI_hel"/>
    <property type="match status" value="1"/>
</dbReference>
<proteinExistence type="inferred from homology"/>
<dbReference type="GO" id="GO:0004476">
    <property type="term" value="F:mannose-6-phosphate isomerase activity"/>
    <property type="evidence" value="ECO:0007669"/>
    <property type="project" value="UniProtKB-EC"/>
</dbReference>
<dbReference type="InterPro" id="IPR046457">
    <property type="entry name" value="PMI_typeI_cat"/>
</dbReference>
<dbReference type="AlphaFoldDB" id="A0A061HBM1"/>
<dbReference type="HOGENOM" id="CLU_026967_0_0_1"/>
<dbReference type="InterPro" id="IPR011051">
    <property type="entry name" value="RmlC_Cupin_sf"/>
</dbReference>
<evidence type="ECO:0000259" key="14">
    <source>
        <dbReference type="Pfam" id="PF20512"/>
    </source>
</evidence>
<dbReference type="PANTHER" id="PTHR10309:SF0">
    <property type="entry name" value="MANNOSE-6-PHOSPHATE ISOMERASE"/>
    <property type="match status" value="1"/>
</dbReference>
<name>A0A061HBM1_9BASI</name>
<evidence type="ECO:0000256" key="4">
    <source>
        <dbReference type="ARBA" id="ARBA00004666"/>
    </source>
</evidence>
<dbReference type="InterPro" id="IPR001250">
    <property type="entry name" value="Man6P_Isoase-1"/>
</dbReference>
<evidence type="ECO:0000256" key="9">
    <source>
        <dbReference type="ARBA" id="ARBA00022833"/>
    </source>
</evidence>
<dbReference type="GO" id="GO:0005829">
    <property type="term" value="C:cytosol"/>
    <property type="evidence" value="ECO:0007669"/>
    <property type="project" value="TreeGrafter"/>
</dbReference>
<feature type="domain" description="Phosphomannose isomerase type I catalytic" evidence="13">
    <location>
        <begin position="6"/>
        <end position="170"/>
    </location>
</feature>
<dbReference type="Proteomes" id="UP000053664">
    <property type="component" value="Unassembled WGS sequence"/>
</dbReference>
<dbReference type="GO" id="GO:0008270">
    <property type="term" value="F:zinc ion binding"/>
    <property type="evidence" value="ECO:0007669"/>
    <property type="project" value="InterPro"/>
</dbReference>
<accession>A0A061HBM1</accession>
<dbReference type="InterPro" id="IPR014710">
    <property type="entry name" value="RmlC-like_jellyroll"/>
</dbReference>
<sequence>MTQPMLFPVHSTVQNMPFGPKGADSLAGQLWDKGGHAQAQGKKLDADTPYAELWMGATHEKGPSTVALPGSPLDGKPLADVLLHDPDRTVSSKLLESHAYLRQAVHGGMPFIFKVLSAGQALPLQAHPDLELARKLKSQTTIESDEHTTFDGHHKPEIALAVTPFRGFVGLAAPPQIRARLRRVPAVAELLHDSNLSDKHLSQVLPKLEHADLYRLIVDDDTEQSQHPSDPDRQGTWAHKLRAAVVRILCADKQLVKKAIEDILSGQQQKIGGDIGDDNDETVDLIRELNGQFPGDVGCLIAPVFMNLAKLQPGECIFAPADTIHAWLSGDIIECMPSSVNVVNSAFGPEPSKETVSLFAQMLSYESKSLDAYMLRPRKVESATRAGAGGGGGGGQATSVHRYDVPFDEFNVLRVQIAPPSPSSSSSSSEAKVELFTGESDDNQVLEGVAVLSCVRGRGKVTGFSTAGGGGGSSSSDEKVESDIDEGKVFVVASGTRVRIQPVQDQSEGQSEKLECYVAYWSAGDKK</sequence>
<dbReference type="EMBL" id="KE361629">
    <property type="protein sequence ID" value="EPQ29968.1"/>
    <property type="molecule type" value="Genomic_DNA"/>
</dbReference>
<evidence type="ECO:0000256" key="5">
    <source>
        <dbReference type="ARBA" id="ARBA00010772"/>
    </source>
</evidence>
<dbReference type="Gene3D" id="1.10.441.10">
    <property type="entry name" value="Phosphomannose Isomerase, domain 2"/>
    <property type="match status" value="1"/>
</dbReference>
<dbReference type="GO" id="GO:0009298">
    <property type="term" value="P:GDP-mannose biosynthetic process"/>
    <property type="evidence" value="ECO:0007669"/>
    <property type="project" value="UniProtKB-UniPathway"/>
</dbReference>
<comment type="pathway">
    <text evidence="4">Nucleotide-sugar biosynthesis; GDP-alpha-D-mannose biosynthesis; alpha-D-mannose 1-phosphate from D-fructose 6-phosphate: step 1/2.</text>
</comment>
<comment type="catalytic activity">
    <reaction evidence="1">
        <text>D-mannose 6-phosphate = D-fructose 6-phosphate</text>
        <dbReference type="Rhea" id="RHEA:12356"/>
        <dbReference type="ChEBI" id="CHEBI:58735"/>
        <dbReference type="ChEBI" id="CHEBI:61527"/>
        <dbReference type="EC" id="5.3.1.8"/>
    </reaction>
</comment>
<dbReference type="InterPro" id="IPR046458">
    <property type="entry name" value="PMI_typeI_hel"/>
</dbReference>
<dbReference type="RefSeq" id="XP_007878346.1">
    <property type="nucleotide sequence ID" value="XM_007880155.1"/>
</dbReference>
<evidence type="ECO:0000256" key="10">
    <source>
        <dbReference type="ARBA" id="ARBA00023235"/>
    </source>
</evidence>
<dbReference type="InterPro" id="IPR016305">
    <property type="entry name" value="Mannose-6-P_Isomerase"/>
</dbReference>
<dbReference type="Pfam" id="PF20511">
    <property type="entry name" value="PMI_typeI_cat"/>
    <property type="match status" value="1"/>
</dbReference>
<evidence type="ECO:0000256" key="12">
    <source>
        <dbReference type="ARBA" id="ARBA00030762"/>
    </source>
</evidence>